<dbReference type="PROSITE" id="PS50109">
    <property type="entry name" value="HIS_KIN"/>
    <property type="match status" value="1"/>
</dbReference>
<dbReference type="PANTHER" id="PTHR43065">
    <property type="entry name" value="SENSOR HISTIDINE KINASE"/>
    <property type="match status" value="1"/>
</dbReference>
<dbReference type="SUPFAM" id="SSF47384">
    <property type="entry name" value="Homodimeric domain of signal transducing histidine kinase"/>
    <property type="match status" value="1"/>
</dbReference>
<name>A0ABW0Q8F4_9BURK</name>
<dbReference type="RefSeq" id="WP_169804375.1">
    <property type="nucleotide sequence ID" value="NZ_JBHSMX010000012.1"/>
</dbReference>
<keyword evidence="4" id="KW-1133">Transmembrane helix</keyword>
<keyword evidence="8" id="KW-0547">Nucleotide-binding</keyword>
<dbReference type="PANTHER" id="PTHR43065:SF42">
    <property type="entry name" value="TWO-COMPONENT SENSOR PPRA"/>
    <property type="match status" value="1"/>
</dbReference>
<proteinExistence type="predicted"/>
<dbReference type="InterPro" id="IPR004358">
    <property type="entry name" value="Sig_transdc_His_kin-like_C"/>
</dbReference>
<dbReference type="InterPro" id="IPR001610">
    <property type="entry name" value="PAC"/>
</dbReference>
<dbReference type="CDD" id="cd00130">
    <property type="entry name" value="PAS"/>
    <property type="match status" value="1"/>
</dbReference>
<dbReference type="Pfam" id="PF02518">
    <property type="entry name" value="HATPase_c"/>
    <property type="match status" value="1"/>
</dbReference>
<dbReference type="SMART" id="SM00387">
    <property type="entry name" value="HATPase_c"/>
    <property type="match status" value="1"/>
</dbReference>
<dbReference type="Pfam" id="PF08448">
    <property type="entry name" value="PAS_4"/>
    <property type="match status" value="1"/>
</dbReference>
<dbReference type="Pfam" id="PF00512">
    <property type="entry name" value="HisKA"/>
    <property type="match status" value="1"/>
</dbReference>
<evidence type="ECO:0000256" key="3">
    <source>
        <dbReference type="ARBA" id="ARBA00022553"/>
    </source>
</evidence>
<dbReference type="SMART" id="SM00086">
    <property type="entry name" value="PAC"/>
    <property type="match status" value="1"/>
</dbReference>
<feature type="transmembrane region" description="Helical" evidence="4">
    <location>
        <begin position="232"/>
        <end position="251"/>
    </location>
</feature>
<comment type="catalytic activity">
    <reaction evidence="1">
        <text>ATP + protein L-histidine = ADP + protein N-phospho-L-histidine.</text>
        <dbReference type="EC" id="2.7.13.3"/>
    </reaction>
</comment>
<dbReference type="PRINTS" id="PR00344">
    <property type="entry name" value="BCTRLSENSOR"/>
</dbReference>
<dbReference type="SUPFAM" id="SSF55874">
    <property type="entry name" value="ATPase domain of HSP90 chaperone/DNA topoisomerase II/histidine kinase"/>
    <property type="match status" value="1"/>
</dbReference>
<protein>
    <recommendedName>
        <fullName evidence="2">histidine kinase</fullName>
        <ecNumber evidence="2">2.7.13.3</ecNumber>
    </recommendedName>
</protein>
<dbReference type="GO" id="GO:0005524">
    <property type="term" value="F:ATP binding"/>
    <property type="evidence" value="ECO:0007669"/>
    <property type="project" value="UniProtKB-KW"/>
</dbReference>
<dbReference type="Proteomes" id="UP001596084">
    <property type="component" value="Unassembled WGS sequence"/>
</dbReference>
<evidence type="ECO:0000259" key="5">
    <source>
        <dbReference type="PROSITE" id="PS50109"/>
    </source>
</evidence>
<dbReference type="InterPro" id="IPR005467">
    <property type="entry name" value="His_kinase_dom"/>
</dbReference>
<dbReference type="SMART" id="SM00091">
    <property type="entry name" value="PAS"/>
    <property type="match status" value="1"/>
</dbReference>
<dbReference type="InterPro" id="IPR036097">
    <property type="entry name" value="HisK_dim/P_sf"/>
</dbReference>
<dbReference type="InterPro" id="IPR003594">
    <property type="entry name" value="HATPase_dom"/>
</dbReference>
<keyword evidence="3" id="KW-0597">Phosphoprotein</keyword>
<evidence type="ECO:0000256" key="2">
    <source>
        <dbReference type="ARBA" id="ARBA00012438"/>
    </source>
</evidence>
<dbReference type="InterPro" id="IPR035965">
    <property type="entry name" value="PAS-like_dom_sf"/>
</dbReference>
<keyword evidence="8" id="KW-0067">ATP-binding</keyword>
<keyword evidence="4" id="KW-0812">Transmembrane</keyword>
<dbReference type="InterPro" id="IPR013656">
    <property type="entry name" value="PAS_4"/>
</dbReference>
<dbReference type="Gene3D" id="1.10.287.130">
    <property type="match status" value="1"/>
</dbReference>
<sequence>MLLLVTVSIVLLALFLRTVETEEEDRRRTADAQWLDQTLHFHFRRLERDLGVLALQAQRSEASAPHALSGGQLWKSADVIAYHDWLAVDRQPTVATWPLFLQAAAQHPDNAEALSAMLKTTRGLQRAAYAGPLLQADGTPGQMLWLAVPMFERDRFIGDYVAAIRFDRVLASVVPSWFFKDHALALDTEAAPLASAESDNPLPYFAPINLPGAPLRLRVAPLNSQPALAPRIFFGVALICLAAMLVALYFLRRDTARRQRAESQLQTQMALRTAMERSITLGLRAWDQNGRLLYANQTFCRMVGLTPQNILGQTEGMPYWPAEQGDEFQLLKQSLTLPMEQQVGVEMQLRHREGHRLDVLAHGAPLTLVDGRVIGWMGSVLDITERKRTERLASRRQEILEASGRLIAVGEVASTLAHELNQPLGALSSFANGLLNRMREGRMTLADVAPVVERMERLAEKAGRVIQRVNAFARRQEMSCQPLELIQFITRVVGNVPLPDGLKLEMRLPDNEVTLPADVLLLEHALHNVVLNATEWAIHGDQAPAFVRISLEQTGTMAGIRVEDSGPGVPQEQRNSIFDAFASEKAGGMGMGLSICRSIIEAHHGRIDVERSAELNGAQFTLWLPLNP</sequence>
<evidence type="ECO:0000313" key="8">
    <source>
        <dbReference type="EMBL" id="MFC5520938.1"/>
    </source>
</evidence>
<keyword evidence="4" id="KW-0472">Membrane</keyword>
<evidence type="ECO:0000313" key="9">
    <source>
        <dbReference type="Proteomes" id="UP001596084"/>
    </source>
</evidence>
<dbReference type="EC" id="2.7.13.3" evidence="2"/>
<dbReference type="SUPFAM" id="SSF55785">
    <property type="entry name" value="PYP-like sensor domain (PAS domain)"/>
    <property type="match status" value="1"/>
</dbReference>
<reference evidence="9" key="1">
    <citation type="journal article" date="2019" name="Int. J. Syst. Evol. Microbiol.">
        <title>The Global Catalogue of Microorganisms (GCM) 10K type strain sequencing project: providing services to taxonomists for standard genome sequencing and annotation.</title>
        <authorList>
            <consortium name="The Broad Institute Genomics Platform"/>
            <consortium name="The Broad Institute Genome Sequencing Center for Infectious Disease"/>
            <person name="Wu L."/>
            <person name="Ma J."/>
        </authorList>
    </citation>
    <scope>NUCLEOTIDE SEQUENCE [LARGE SCALE GENOMIC DNA]</scope>
    <source>
        <strain evidence="9">CGMCC 4.7277</strain>
    </source>
</reference>
<keyword evidence="9" id="KW-1185">Reference proteome</keyword>
<dbReference type="InterPro" id="IPR000700">
    <property type="entry name" value="PAS-assoc_C"/>
</dbReference>
<dbReference type="Gene3D" id="3.30.450.20">
    <property type="entry name" value="PAS domain"/>
    <property type="match status" value="1"/>
</dbReference>
<evidence type="ECO:0000256" key="1">
    <source>
        <dbReference type="ARBA" id="ARBA00000085"/>
    </source>
</evidence>
<evidence type="ECO:0000259" key="6">
    <source>
        <dbReference type="PROSITE" id="PS50112"/>
    </source>
</evidence>
<comment type="caution">
    <text evidence="8">The sequence shown here is derived from an EMBL/GenBank/DDBJ whole genome shotgun (WGS) entry which is preliminary data.</text>
</comment>
<feature type="domain" description="PAC" evidence="7">
    <location>
        <begin position="343"/>
        <end position="395"/>
    </location>
</feature>
<dbReference type="InterPro" id="IPR036890">
    <property type="entry name" value="HATPase_C_sf"/>
</dbReference>
<evidence type="ECO:0000259" key="7">
    <source>
        <dbReference type="PROSITE" id="PS50113"/>
    </source>
</evidence>
<feature type="domain" description="PAS" evidence="6">
    <location>
        <begin position="267"/>
        <end position="314"/>
    </location>
</feature>
<dbReference type="SMART" id="SM00388">
    <property type="entry name" value="HisKA"/>
    <property type="match status" value="1"/>
</dbReference>
<dbReference type="NCBIfam" id="TIGR00229">
    <property type="entry name" value="sensory_box"/>
    <property type="match status" value="1"/>
</dbReference>
<dbReference type="InterPro" id="IPR000014">
    <property type="entry name" value="PAS"/>
</dbReference>
<dbReference type="InterPro" id="IPR003661">
    <property type="entry name" value="HisK_dim/P_dom"/>
</dbReference>
<dbReference type="PROSITE" id="PS50113">
    <property type="entry name" value="PAC"/>
    <property type="match status" value="1"/>
</dbReference>
<evidence type="ECO:0000256" key="4">
    <source>
        <dbReference type="SAM" id="Phobius"/>
    </source>
</evidence>
<organism evidence="8 9">
    <name type="scientific">Polaromonas jejuensis</name>
    <dbReference type="NCBI Taxonomy" id="457502"/>
    <lineage>
        <taxon>Bacteria</taxon>
        <taxon>Pseudomonadati</taxon>
        <taxon>Pseudomonadota</taxon>
        <taxon>Betaproteobacteria</taxon>
        <taxon>Burkholderiales</taxon>
        <taxon>Comamonadaceae</taxon>
        <taxon>Polaromonas</taxon>
    </lineage>
</organism>
<dbReference type="Gene3D" id="3.30.565.10">
    <property type="entry name" value="Histidine kinase-like ATPase, C-terminal domain"/>
    <property type="match status" value="1"/>
</dbReference>
<accession>A0ABW0Q8F4</accession>
<dbReference type="CDD" id="cd00082">
    <property type="entry name" value="HisKA"/>
    <property type="match status" value="1"/>
</dbReference>
<dbReference type="PROSITE" id="PS50112">
    <property type="entry name" value="PAS"/>
    <property type="match status" value="1"/>
</dbReference>
<gene>
    <name evidence="8" type="ORF">ACFPP7_08400</name>
</gene>
<dbReference type="EMBL" id="JBHSMX010000012">
    <property type="protein sequence ID" value="MFC5520938.1"/>
    <property type="molecule type" value="Genomic_DNA"/>
</dbReference>
<feature type="domain" description="Histidine kinase" evidence="5">
    <location>
        <begin position="415"/>
        <end position="628"/>
    </location>
</feature>